<keyword evidence="5" id="KW-0464">Manganese</keyword>
<comment type="cofactor">
    <cofactor evidence="1">
        <name>Mn(2+)</name>
        <dbReference type="ChEBI" id="CHEBI:29035"/>
    </cofactor>
</comment>
<evidence type="ECO:0000313" key="9">
    <source>
        <dbReference type="EMBL" id="KRY23227.1"/>
    </source>
</evidence>
<dbReference type="FunFam" id="3.40.350.10:FF:000001">
    <property type="entry name" value="Putative xaa-Pro aminopeptidase 1"/>
    <property type="match status" value="1"/>
</dbReference>
<comment type="similarity">
    <text evidence="2">Belongs to the peptidase M24B family.</text>
</comment>
<accession>A0A0V1AEI9</accession>
<dbReference type="GO" id="GO:0070006">
    <property type="term" value="F:metalloaminopeptidase activity"/>
    <property type="evidence" value="ECO:0007669"/>
    <property type="project" value="InterPro"/>
</dbReference>
<dbReference type="InterPro" id="IPR033740">
    <property type="entry name" value="Pept_M24B"/>
</dbReference>
<keyword evidence="10" id="KW-1185">Reference proteome</keyword>
<dbReference type="CDD" id="cd01085">
    <property type="entry name" value="APP"/>
    <property type="match status" value="1"/>
</dbReference>
<sequence>LNIELKTCTLIMEYCEFSVSSKHYEFEYFMAKRQTTRLLEKLRAIMKSKVYAMHEISAYIISSNDAHFSEYTADCDRRIAFISGFTGSRGTAVITDKQAALWTVGIYHLQASKELGDDWILMKEGLPETPEIEQWLANVLPAGSFVGVDPFLLTEEAFTRCKKKLSDHKIELKEVATNLVDIVWGEDRPLRTGGMVYFLPTFHTGRSWEQKISDVCSIMAKNRVQHLVLSALDEIAWLLNLRGSDIPYNPVFFAYVVISNEDAVSLFVDEGKIAKTILDKFLMNNSSLRVNCFHYDAISDYMTNCLVDKDDSSLRIWLPQGTSHALCSLVPESNRYTAQSPILLLKAVKNKSEVRGMRNAHFASFWGSFLNVCFFMQIKDAVAHCMFFGWLEKQIMFFKNQEITELDASAKFEQFRSMQHDYKGPSFKTISAFGSNASIIHYSPSEQSNRLLNDKNLYLIDSGGQYIDGTTDTTRTFMFSECTEHQRRCYTMVLKGHIALARMVFPEGCIGARIDALSRTFLWKQGLDYPHGTGHGIGHHLCVHEGPSGFGPSLGSWNCEGILENMILTIEPGYYENENFGIRIENAYVVVPAETEFNYENKKYLRFEPLTLVPIQKKMIVREMMTDEEIQWLNEYHAKCLESVSDGLMHSGDVDAVKWLHEETRPF</sequence>
<dbReference type="SUPFAM" id="SSF53092">
    <property type="entry name" value="Creatinase/prolidase N-terminal domain"/>
    <property type="match status" value="1"/>
</dbReference>
<feature type="domain" description="Peptidase M24" evidence="6">
    <location>
        <begin position="380"/>
        <end position="590"/>
    </location>
</feature>
<evidence type="ECO:0000259" key="6">
    <source>
        <dbReference type="Pfam" id="PF00557"/>
    </source>
</evidence>
<dbReference type="GO" id="GO:0046872">
    <property type="term" value="F:metal ion binding"/>
    <property type="evidence" value="ECO:0007669"/>
    <property type="project" value="UniProtKB-KW"/>
</dbReference>
<proteinExistence type="inferred from homology"/>
<dbReference type="AlphaFoldDB" id="A0A0V1AEI9"/>
<evidence type="ECO:0000313" key="10">
    <source>
        <dbReference type="Proteomes" id="UP000054783"/>
    </source>
</evidence>
<reference evidence="9 10" key="1">
    <citation type="submission" date="2015-01" db="EMBL/GenBank/DDBJ databases">
        <title>Evolution of Trichinella species and genotypes.</title>
        <authorList>
            <person name="Korhonen P.K."/>
            <person name="Edoardo P."/>
            <person name="Giuseppe L.R."/>
            <person name="Gasser R.B."/>
        </authorList>
    </citation>
    <scope>NUCLEOTIDE SEQUENCE [LARGE SCALE GENOMIC DNA]</scope>
    <source>
        <strain evidence="9">ISS2496</strain>
    </source>
</reference>
<dbReference type="InterPro" id="IPR029149">
    <property type="entry name" value="Creatin/AminoP/Spt16_N"/>
</dbReference>
<feature type="domain" description="Creatinase N-terminal" evidence="7">
    <location>
        <begin position="39"/>
        <end position="169"/>
    </location>
</feature>
<evidence type="ECO:0000259" key="7">
    <source>
        <dbReference type="Pfam" id="PF01321"/>
    </source>
</evidence>
<dbReference type="PANTHER" id="PTHR43763:SF6">
    <property type="entry name" value="XAA-PRO AMINOPEPTIDASE 1"/>
    <property type="match status" value="1"/>
</dbReference>
<dbReference type="Proteomes" id="UP000054783">
    <property type="component" value="Unassembled WGS sequence"/>
</dbReference>
<organism evidence="9 10">
    <name type="scientific">Trichinella patagoniensis</name>
    <dbReference type="NCBI Taxonomy" id="990121"/>
    <lineage>
        <taxon>Eukaryota</taxon>
        <taxon>Metazoa</taxon>
        <taxon>Ecdysozoa</taxon>
        <taxon>Nematoda</taxon>
        <taxon>Enoplea</taxon>
        <taxon>Dorylaimia</taxon>
        <taxon>Trichinellida</taxon>
        <taxon>Trichinellidae</taxon>
        <taxon>Trichinella</taxon>
    </lineage>
</organism>
<dbReference type="InterPro" id="IPR036005">
    <property type="entry name" value="Creatinase/aminopeptidase-like"/>
</dbReference>
<keyword evidence="9" id="KW-0645">Protease</keyword>
<dbReference type="OrthoDB" id="9995434at2759"/>
<dbReference type="Pfam" id="PF16188">
    <property type="entry name" value="Peptidase_M24_C"/>
    <property type="match status" value="1"/>
</dbReference>
<evidence type="ECO:0000259" key="8">
    <source>
        <dbReference type="Pfam" id="PF16188"/>
    </source>
</evidence>
<evidence type="ECO:0000256" key="3">
    <source>
        <dbReference type="ARBA" id="ARBA00022723"/>
    </source>
</evidence>
<feature type="domain" description="Peptidase M24 C-terminal" evidence="8">
    <location>
        <begin position="603"/>
        <end position="667"/>
    </location>
</feature>
<dbReference type="FunFam" id="3.90.230.10:FF:000007">
    <property type="entry name" value="Xaa-Pro aminopeptidase P"/>
    <property type="match status" value="1"/>
</dbReference>
<dbReference type="InterPro" id="IPR000587">
    <property type="entry name" value="Creatinase_N"/>
</dbReference>
<dbReference type="Pfam" id="PF01321">
    <property type="entry name" value="Creatinase_N"/>
    <property type="match status" value="1"/>
</dbReference>
<protein>
    <submittedName>
        <fullName evidence="9">Xaa-Pro aminopeptidase 1</fullName>
    </submittedName>
</protein>
<dbReference type="SUPFAM" id="SSF55920">
    <property type="entry name" value="Creatinase/aminopeptidase"/>
    <property type="match status" value="1"/>
</dbReference>
<dbReference type="Pfam" id="PF16189">
    <property type="entry name" value="Creatinase_N_2"/>
    <property type="match status" value="1"/>
</dbReference>
<dbReference type="InterPro" id="IPR000994">
    <property type="entry name" value="Pept_M24"/>
</dbReference>
<dbReference type="InterPro" id="IPR050422">
    <property type="entry name" value="X-Pro_aminopeptidase_P"/>
</dbReference>
<gene>
    <name evidence="9" type="primary">XPNPEP1</name>
    <name evidence="9" type="ORF">T12_13228</name>
</gene>
<dbReference type="Pfam" id="PF00557">
    <property type="entry name" value="Peptidase_M24"/>
    <property type="match status" value="1"/>
</dbReference>
<dbReference type="STRING" id="990121.A0A0V1AEI9"/>
<dbReference type="EMBL" id="JYDQ01000004">
    <property type="protein sequence ID" value="KRY23227.1"/>
    <property type="molecule type" value="Genomic_DNA"/>
</dbReference>
<dbReference type="InterPro" id="IPR032416">
    <property type="entry name" value="Peptidase_M24_C"/>
</dbReference>
<keyword evidence="9" id="KW-0031">Aminopeptidase</keyword>
<dbReference type="PANTHER" id="PTHR43763">
    <property type="entry name" value="XAA-PRO AMINOPEPTIDASE 1"/>
    <property type="match status" value="1"/>
</dbReference>
<evidence type="ECO:0000256" key="1">
    <source>
        <dbReference type="ARBA" id="ARBA00001936"/>
    </source>
</evidence>
<keyword evidence="4" id="KW-0378">Hydrolase</keyword>
<comment type="caution">
    <text evidence="9">The sequence shown here is derived from an EMBL/GenBank/DDBJ whole genome shotgun (WGS) entry which is preliminary data.</text>
</comment>
<keyword evidence="3" id="KW-0479">Metal-binding</keyword>
<feature type="non-terminal residue" evidence="9">
    <location>
        <position position="1"/>
    </location>
</feature>
<dbReference type="GO" id="GO:0005737">
    <property type="term" value="C:cytoplasm"/>
    <property type="evidence" value="ECO:0007669"/>
    <property type="project" value="UniProtKB-ARBA"/>
</dbReference>
<evidence type="ECO:0000256" key="4">
    <source>
        <dbReference type="ARBA" id="ARBA00022801"/>
    </source>
</evidence>
<dbReference type="Gene3D" id="3.90.230.10">
    <property type="entry name" value="Creatinase/methionine aminopeptidase superfamily"/>
    <property type="match status" value="1"/>
</dbReference>
<name>A0A0V1AEI9_9BILA</name>
<dbReference type="Gene3D" id="3.40.350.10">
    <property type="entry name" value="Creatinase/prolidase N-terminal domain"/>
    <property type="match status" value="2"/>
</dbReference>
<evidence type="ECO:0000256" key="5">
    <source>
        <dbReference type="ARBA" id="ARBA00023211"/>
    </source>
</evidence>
<evidence type="ECO:0000256" key="2">
    <source>
        <dbReference type="ARBA" id="ARBA00008766"/>
    </source>
</evidence>